<dbReference type="EnsemblMetazoa" id="SCAU008501-RA">
    <property type="protein sequence ID" value="SCAU008501-PA"/>
    <property type="gene ID" value="SCAU008501"/>
</dbReference>
<accession>A0A1I8PJ74</accession>
<sequence length="136" mass="15455">MDKYSGFLVLMATVPDKCQWSPRVLWSWWQPLRPIGSLLGSRLSVCPSSLWGFLMCCFLSTVRSTLADGQGNILYYPLPNLTMSSCLGYSIEHNQRKKLFFNKNKSVESQPSVCLSVYGQRNFLDYFMDTGVCDSV</sequence>
<reference evidence="1" key="1">
    <citation type="submission" date="2020-05" db="UniProtKB">
        <authorList>
            <consortium name="EnsemblMetazoa"/>
        </authorList>
    </citation>
    <scope>IDENTIFICATION</scope>
    <source>
        <strain evidence="1">USDA</strain>
    </source>
</reference>
<dbReference type="AlphaFoldDB" id="A0A1I8PJ74"/>
<organism evidence="1 2">
    <name type="scientific">Stomoxys calcitrans</name>
    <name type="common">Stable fly</name>
    <name type="synonym">Conops calcitrans</name>
    <dbReference type="NCBI Taxonomy" id="35570"/>
    <lineage>
        <taxon>Eukaryota</taxon>
        <taxon>Metazoa</taxon>
        <taxon>Ecdysozoa</taxon>
        <taxon>Arthropoda</taxon>
        <taxon>Hexapoda</taxon>
        <taxon>Insecta</taxon>
        <taxon>Pterygota</taxon>
        <taxon>Neoptera</taxon>
        <taxon>Endopterygota</taxon>
        <taxon>Diptera</taxon>
        <taxon>Brachycera</taxon>
        <taxon>Muscomorpha</taxon>
        <taxon>Muscoidea</taxon>
        <taxon>Muscidae</taxon>
        <taxon>Stomoxys</taxon>
    </lineage>
</organism>
<name>A0A1I8PJ74_STOCA</name>
<protein>
    <submittedName>
        <fullName evidence="1">Uncharacterized protein</fullName>
    </submittedName>
</protein>
<dbReference type="VEuPathDB" id="VectorBase:SCAU008501"/>
<evidence type="ECO:0000313" key="1">
    <source>
        <dbReference type="EnsemblMetazoa" id="SCAU008501-PA"/>
    </source>
</evidence>
<dbReference type="Proteomes" id="UP000095300">
    <property type="component" value="Unassembled WGS sequence"/>
</dbReference>
<evidence type="ECO:0000313" key="2">
    <source>
        <dbReference type="Proteomes" id="UP000095300"/>
    </source>
</evidence>
<proteinExistence type="predicted"/>
<keyword evidence="2" id="KW-1185">Reference proteome</keyword>
<gene>
    <name evidence="1" type="primary">106081446</name>
</gene>